<gene>
    <name evidence="2" type="ORF">CYMTET_5114</name>
</gene>
<evidence type="ECO:0000256" key="1">
    <source>
        <dbReference type="SAM" id="Phobius"/>
    </source>
</evidence>
<sequence>MQKEGRNSTGLRVLVACASVQRRRLEDYGGVAYMSSGKFVNITISDSVISHNTAQQAGGVVEMDSGTSSSVTISNSIVAYNSAQELGGAVDIWAGQYSSLTISNSKVVHNTAEIGGVVYMDYGSSNHVAIRGCTLSNNTAQVSGGIASTSGSHGNAVMISNSDVSDNSAQISGGALNVRNGQLDIINSTLDRNTAQNGGALAADESSEVRVVSSSFSRNTGTQIGGACFISSSRLHVDEGAKLHSNQASAGGAVAIVGESGSVLSGVTVEHNSATLGAAIFASESSVSAMGSAFAMNIAELSGGVLFALQSKLVMDGGCSLISNEARDGGGVVLFHTEAAVTNSVITNNSVTSAGGGLYVDKSNVTLEHVLVEGCYAASQGGGLYVAGVPSQVEIKPGSVISRCTAGLAGGGIQVSTGASLSADQVLLTANMANKGGGVGCNEEANVLLHRCSLVNNTANTAGGGLWGATGCQTELSESNLTRNEVTAGDGGAVYLASTVETGTRVEGSRFEDNSAQQGAAIFLQYPPHHQHVLLRGLHFRQNVAVVGANIFWEYRDQSLGLECRNCTHAPSTQALLASSAKTFGLTQGGGAVEAAINALSGVPFTPEVAFVAYDFYGNMTRLVQDQNDVVVQAADAGVLLDGSTKVAYASEGATFDDLAMIGYPGRQFNLTFQAQAAQWKEKGSISILVHLEPCRAGERHLEDANLCERCEPGTVKFSNSSRPCTNCAGTALTCHGGSSYTLKDDWWMAEDSIRQECTQPHRANDMEECAIERTHECDLGDACRSAENRSNAADEMYVQERLLCAEDRRRDVALCGSCAPGGYTMSVDGHCDRCPSDPWRVWIQPIALTLLMLVLLLVAWEVRKGFLRAAANEGSMQDELRETAEAQADAEEAKTGSRGVVSIWGGWLQVSAQAMHIYDRDVIPGLCWDLLVGLDVVVNVRLFDWVGLDCLMFTMLGGNSDLQNLRDFYWSFSFYASIPLVLLPLSFRVAYRILTSVDIPTVDQCLPHDAAPVQREQARHYSGSRETGDADEIYEPELQSQEPSKAAAADKTVRELQHEAASPATHETGPGQKFLIISVFVLTFIQPTVATYMFQVFNCDPIYHETVEAQYFLVIDRRIECFSTVTWWVIAGIAVFVILTYVVGMPIGMLFVLRHFHRQKRVTDEHGRTYFVPAGRLRSQEAGPPWLVQLSPKDGLSSRPALRSSPVQLVKAPVVDPAEAGDELLNAFNMLDLPIFQSYFGVMYTPFRRKFYWMTSYEMLRRLFQSSFIILIRLADRRADLFFALFVANTSTVLQAYAHPFQDQRDNFLQTIVLFSQGLVAILFIATKYASADITVDTLGGGLMLVEDQGDSTPGLVVESQSMKMPASSQCGIQIKCINPQTSSISMQVGYVSNK</sequence>
<reference evidence="2 3" key="1">
    <citation type="journal article" date="2015" name="Genome Biol. Evol.">
        <title>Comparative Genomics of a Bacterivorous Green Alga Reveals Evolutionary Causalities and Consequences of Phago-Mixotrophic Mode of Nutrition.</title>
        <authorList>
            <person name="Burns J.A."/>
            <person name="Paasch A."/>
            <person name="Narechania A."/>
            <person name="Kim E."/>
        </authorList>
    </citation>
    <scope>NUCLEOTIDE SEQUENCE [LARGE SCALE GENOMIC DNA]</scope>
    <source>
        <strain evidence="2 3">PLY_AMNH</strain>
    </source>
</reference>
<feature type="transmembrane region" description="Helical" evidence="1">
    <location>
        <begin position="1282"/>
        <end position="1302"/>
    </location>
</feature>
<accession>A0AAE0LJE2</accession>
<comment type="caution">
    <text evidence="2">The sequence shown here is derived from an EMBL/GenBank/DDBJ whole genome shotgun (WGS) entry which is preliminary data.</text>
</comment>
<feature type="transmembrane region" description="Helical" evidence="1">
    <location>
        <begin position="1128"/>
        <end position="1154"/>
    </location>
</feature>
<evidence type="ECO:0000313" key="3">
    <source>
        <dbReference type="Proteomes" id="UP001190700"/>
    </source>
</evidence>
<feature type="transmembrane region" description="Helical" evidence="1">
    <location>
        <begin position="1308"/>
        <end position="1327"/>
    </location>
</feature>
<protein>
    <recommendedName>
        <fullName evidence="4">Right handed beta helix domain-containing protein</fullName>
    </recommendedName>
</protein>
<feature type="transmembrane region" description="Helical" evidence="1">
    <location>
        <begin position="969"/>
        <end position="988"/>
    </location>
</feature>
<name>A0AAE0LJE2_9CHLO</name>
<keyword evidence="1" id="KW-1133">Transmembrane helix</keyword>
<dbReference type="Gene3D" id="2.160.20.20">
    <property type="match status" value="1"/>
</dbReference>
<feature type="transmembrane region" description="Helical" evidence="1">
    <location>
        <begin position="842"/>
        <end position="861"/>
    </location>
</feature>
<dbReference type="Proteomes" id="UP001190700">
    <property type="component" value="Unassembled WGS sequence"/>
</dbReference>
<feature type="transmembrane region" description="Helical" evidence="1">
    <location>
        <begin position="927"/>
        <end position="949"/>
    </location>
</feature>
<dbReference type="EMBL" id="LGRX02000880">
    <property type="protein sequence ID" value="KAK3287373.1"/>
    <property type="molecule type" value="Genomic_DNA"/>
</dbReference>
<evidence type="ECO:0008006" key="4">
    <source>
        <dbReference type="Google" id="ProtNLM"/>
    </source>
</evidence>
<dbReference type="SMART" id="SM00710">
    <property type="entry name" value="PbH1"/>
    <property type="match status" value="10"/>
</dbReference>
<keyword evidence="1" id="KW-0472">Membrane</keyword>
<organism evidence="2 3">
    <name type="scientific">Cymbomonas tetramitiformis</name>
    <dbReference type="NCBI Taxonomy" id="36881"/>
    <lineage>
        <taxon>Eukaryota</taxon>
        <taxon>Viridiplantae</taxon>
        <taxon>Chlorophyta</taxon>
        <taxon>Pyramimonadophyceae</taxon>
        <taxon>Pyramimonadales</taxon>
        <taxon>Pyramimonadaceae</taxon>
        <taxon>Cymbomonas</taxon>
    </lineage>
</organism>
<dbReference type="InterPro" id="IPR006626">
    <property type="entry name" value="PbH1"/>
</dbReference>
<proteinExistence type="predicted"/>
<dbReference type="PANTHER" id="PTHR11319:SF35">
    <property type="entry name" value="OUTER MEMBRANE PROTEIN PMPC-RELATED"/>
    <property type="match status" value="1"/>
</dbReference>
<evidence type="ECO:0000313" key="2">
    <source>
        <dbReference type="EMBL" id="KAK3287373.1"/>
    </source>
</evidence>
<keyword evidence="1" id="KW-0812">Transmembrane</keyword>
<dbReference type="PANTHER" id="PTHR11319">
    <property type="entry name" value="G PROTEIN-COUPLED RECEPTOR-RELATED"/>
    <property type="match status" value="1"/>
</dbReference>
<dbReference type="InterPro" id="IPR012332">
    <property type="entry name" value="Autotransporter_pectin_lyase_C"/>
</dbReference>
<feature type="transmembrane region" description="Helical" evidence="1">
    <location>
        <begin position="1075"/>
        <end position="1095"/>
    </location>
</feature>
<keyword evidence="3" id="KW-1185">Reference proteome</keyword>
<dbReference type="InterPro" id="IPR011050">
    <property type="entry name" value="Pectin_lyase_fold/virulence"/>
</dbReference>
<dbReference type="SUPFAM" id="SSF51126">
    <property type="entry name" value="Pectin lyase-like"/>
    <property type="match status" value="2"/>
</dbReference>